<evidence type="ECO:0000256" key="1">
    <source>
        <dbReference type="ARBA" id="ARBA00022598"/>
    </source>
</evidence>
<protein>
    <recommendedName>
        <fullName evidence="2">DNA ligase ATP-dependent N-terminal domain-containing protein</fullName>
    </recommendedName>
</protein>
<dbReference type="EMBL" id="KV460232">
    <property type="protein sequence ID" value="OBT95933.1"/>
    <property type="molecule type" value="Genomic_DNA"/>
</dbReference>
<organism evidence="3 4">
    <name type="scientific">Pseudogymnoascus verrucosus</name>
    <dbReference type="NCBI Taxonomy" id="342668"/>
    <lineage>
        <taxon>Eukaryota</taxon>
        <taxon>Fungi</taxon>
        <taxon>Dikarya</taxon>
        <taxon>Ascomycota</taxon>
        <taxon>Pezizomycotina</taxon>
        <taxon>Leotiomycetes</taxon>
        <taxon>Thelebolales</taxon>
        <taxon>Thelebolaceae</taxon>
        <taxon>Pseudogymnoascus</taxon>
    </lineage>
</organism>
<dbReference type="GeneID" id="28839507"/>
<dbReference type="GO" id="GO:0003677">
    <property type="term" value="F:DNA binding"/>
    <property type="evidence" value="ECO:0007669"/>
    <property type="project" value="InterPro"/>
</dbReference>
<evidence type="ECO:0000259" key="2">
    <source>
        <dbReference type="Pfam" id="PF04675"/>
    </source>
</evidence>
<keyword evidence="4" id="KW-1185">Reference proteome</keyword>
<proteinExistence type="predicted"/>
<dbReference type="GO" id="GO:0032807">
    <property type="term" value="C:DNA ligase IV complex"/>
    <property type="evidence" value="ECO:0007669"/>
    <property type="project" value="TreeGrafter"/>
</dbReference>
<dbReference type="InterPro" id="IPR029710">
    <property type="entry name" value="LIG4"/>
</dbReference>
<dbReference type="InterPro" id="IPR036599">
    <property type="entry name" value="DNA_ligase_N_sf"/>
</dbReference>
<dbReference type="Pfam" id="PF04675">
    <property type="entry name" value="DNA_ligase_A_N"/>
    <property type="match status" value="1"/>
</dbReference>
<dbReference type="RefSeq" id="XP_018129666.1">
    <property type="nucleotide sequence ID" value="XM_018275575.2"/>
</dbReference>
<dbReference type="GO" id="GO:0006297">
    <property type="term" value="P:nucleotide-excision repair, DNA gap filling"/>
    <property type="evidence" value="ECO:0007669"/>
    <property type="project" value="TreeGrafter"/>
</dbReference>
<dbReference type="InterPro" id="IPR012308">
    <property type="entry name" value="DNA_ligase_ATP-dep_N"/>
</dbReference>
<sequence>MPFRFAHICDLLERLDQVYSRYPPYLPKDATQKSRDAVLYWFKKHGQKIRHDANGLALLSTLFPERTQRVHELDSKNLEKIICRALSLPSSRVTDLSRWREPGAGVGDLGACVERVVNQDVKEETAVQSRASGVTIEDIEQVLVSFASQTPLSPPPARPLALDGTCGARTASLGRLYQRLPARESKWLTRLILKSYSPIIVPDHLVYMLYHPFLPDLLEVEPDFSAALFLLRGMNIPALVH</sequence>
<dbReference type="GO" id="GO:0003910">
    <property type="term" value="F:DNA ligase (ATP) activity"/>
    <property type="evidence" value="ECO:0007669"/>
    <property type="project" value="InterPro"/>
</dbReference>
<evidence type="ECO:0000313" key="3">
    <source>
        <dbReference type="EMBL" id="OBT95933.1"/>
    </source>
</evidence>
<dbReference type="GO" id="GO:0005524">
    <property type="term" value="F:ATP binding"/>
    <property type="evidence" value="ECO:0007669"/>
    <property type="project" value="InterPro"/>
</dbReference>
<gene>
    <name evidence="3" type="ORF">VE01_06121</name>
</gene>
<reference evidence="3 4" key="1">
    <citation type="submission" date="2016-03" db="EMBL/GenBank/DDBJ databases">
        <title>Comparative genomics of Pseudogymnoascus destructans, the fungus causing white-nose syndrome of bats.</title>
        <authorList>
            <person name="Palmer J.M."/>
            <person name="Drees K.P."/>
            <person name="Foster J.T."/>
            <person name="Lindner D.L."/>
        </authorList>
    </citation>
    <scope>NUCLEOTIDE SEQUENCE [LARGE SCALE GENOMIC DNA]</scope>
    <source>
        <strain evidence="3 4">UAMH 10579</strain>
    </source>
</reference>
<dbReference type="Gene3D" id="1.10.3260.10">
    <property type="entry name" value="DNA ligase, ATP-dependent, N-terminal domain"/>
    <property type="match status" value="1"/>
</dbReference>
<dbReference type="GO" id="GO:0006310">
    <property type="term" value="P:DNA recombination"/>
    <property type="evidence" value="ECO:0007669"/>
    <property type="project" value="InterPro"/>
</dbReference>
<dbReference type="Proteomes" id="UP000091956">
    <property type="component" value="Unassembled WGS sequence"/>
</dbReference>
<dbReference type="AlphaFoldDB" id="A0A1B8GJB3"/>
<accession>A0A1B8GJB3</accession>
<dbReference type="STRING" id="342668.A0A1B8GJB3"/>
<keyword evidence="1" id="KW-0436">Ligase</keyword>
<dbReference type="GO" id="GO:0006303">
    <property type="term" value="P:double-strand break repair via nonhomologous end joining"/>
    <property type="evidence" value="ECO:0007669"/>
    <property type="project" value="TreeGrafter"/>
</dbReference>
<reference evidence="4" key="2">
    <citation type="journal article" date="2018" name="Nat. Commun.">
        <title>Extreme sensitivity to ultraviolet light in the fungal pathogen causing white-nose syndrome of bats.</title>
        <authorList>
            <person name="Palmer J.M."/>
            <person name="Drees K.P."/>
            <person name="Foster J.T."/>
            <person name="Lindner D.L."/>
        </authorList>
    </citation>
    <scope>NUCLEOTIDE SEQUENCE [LARGE SCALE GENOMIC DNA]</scope>
    <source>
        <strain evidence="4">UAMH 10579</strain>
    </source>
</reference>
<evidence type="ECO:0000313" key="4">
    <source>
        <dbReference type="Proteomes" id="UP000091956"/>
    </source>
</evidence>
<dbReference type="PANTHER" id="PTHR45997:SF2">
    <property type="entry name" value="ATP DEPENDENT DNA LIGASE DOMAIN PROTEIN (AFU_ORTHOLOGUE AFUA_5G02430)"/>
    <property type="match status" value="1"/>
</dbReference>
<feature type="domain" description="DNA ligase ATP-dependent N-terminal" evidence="2">
    <location>
        <begin position="5"/>
        <end position="195"/>
    </location>
</feature>
<dbReference type="PANTHER" id="PTHR45997">
    <property type="entry name" value="DNA LIGASE 4"/>
    <property type="match status" value="1"/>
</dbReference>
<name>A0A1B8GJB3_9PEZI</name>
<dbReference type="OrthoDB" id="2160351at2759"/>